<dbReference type="EMBL" id="KN840458">
    <property type="protein sequence ID" value="KIP10145.1"/>
    <property type="molecule type" value="Genomic_DNA"/>
</dbReference>
<name>A0A0C3SE18_PHLG1</name>
<evidence type="ECO:0000256" key="1">
    <source>
        <dbReference type="SAM" id="MobiDB-lite"/>
    </source>
</evidence>
<feature type="region of interest" description="Disordered" evidence="1">
    <location>
        <begin position="46"/>
        <end position="123"/>
    </location>
</feature>
<accession>A0A0C3SE18</accession>
<dbReference type="AlphaFoldDB" id="A0A0C3SE18"/>
<organism evidence="2 3">
    <name type="scientific">Phlebiopsis gigantea (strain 11061_1 CR5-6)</name>
    <name type="common">White-rot fungus</name>
    <name type="synonym">Peniophora gigantea</name>
    <dbReference type="NCBI Taxonomy" id="745531"/>
    <lineage>
        <taxon>Eukaryota</taxon>
        <taxon>Fungi</taxon>
        <taxon>Dikarya</taxon>
        <taxon>Basidiomycota</taxon>
        <taxon>Agaricomycotina</taxon>
        <taxon>Agaricomycetes</taxon>
        <taxon>Polyporales</taxon>
        <taxon>Phanerochaetaceae</taxon>
        <taxon>Phlebiopsis</taxon>
    </lineage>
</organism>
<dbReference type="Proteomes" id="UP000053257">
    <property type="component" value="Unassembled WGS sequence"/>
</dbReference>
<sequence length="123" mass="13584">MTVLPGVVRDSFLGTFVYFLSGRRYFRHPEELSDFVLPTKYDSTQLARQHNRASYKDNSDAATLIEPAGGDLKNSSKRISGSASSQTHGPANTSTSRTPSVKPSTRKSRPSNHQQRLTRTIAS</sequence>
<evidence type="ECO:0000313" key="3">
    <source>
        <dbReference type="Proteomes" id="UP000053257"/>
    </source>
</evidence>
<protein>
    <submittedName>
        <fullName evidence="2">Uncharacterized protein</fullName>
    </submittedName>
</protein>
<keyword evidence="3" id="KW-1185">Reference proteome</keyword>
<dbReference type="HOGENOM" id="CLU_2016085_0_0_1"/>
<evidence type="ECO:0000313" key="2">
    <source>
        <dbReference type="EMBL" id="KIP10145.1"/>
    </source>
</evidence>
<gene>
    <name evidence="2" type="ORF">PHLGIDRAFT_274087</name>
</gene>
<feature type="compositionally biased region" description="Polar residues" evidence="1">
    <location>
        <begin position="111"/>
        <end position="123"/>
    </location>
</feature>
<feature type="compositionally biased region" description="Polar residues" evidence="1">
    <location>
        <begin position="77"/>
        <end position="103"/>
    </location>
</feature>
<reference evidence="2 3" key="1">
    <citation type="journal article" date="2014" name="PLoS Genet.">
        <title>Analysis of the Phlebiopsis gigantea genome, transcriptome and secretome provides insight into its pioneer colonization strategies of wood.</title>
        <authorList>
            <person name="Hori C."/>
            <person name="Ishida T."/>
            <person name="Igarashi K."/>
            <person name="Samejima M."/>
            <person name="Suzuki H."/>
            <person name="Master E."/>
            <person name="Ferreira P."/>
            <person name="Ruiz-Duenas F.J."/>
            <person name="Held B."/>
            <person name="Canessa P."/>
            <person name="Larrondo L.F."/>
            <person name="Schmoll M."/>
            <person name="Druzhinina I.S."/>
            <person name="Kubicek C.P."/>
            <person name="Gaskell J.A."/>
            <person name="Kersten P."/>
            <person name="St John F."/>
            <person name="Glasner J."/>
            <person name="Sabat G."/>
            <person name="Splinter BonDurant S."/>
            <person name="Syed K."/>
            <person name="Yadav J."/>
            <person name="Mgbeahuruike A.C."/>
            <person name="Kovalchuk A."/>
            <person name="Asiegbu F.O."/>
            <person name="Lackner G."/>
            <person name="Hoffmeister D."/>
            <person name="Rencoret J."/>
            <person name="Gutierrez A."/>
            <person name="Sun H."/>
            <person name="Lindquist E."/>
            <person name="Barry K."/>
            <person name="Riley R."/>
            <person name="Grigoriev I.V."/>
            <person name="Henrissat B."/>
            <person name="Kues U."/>
            <person name="Berka R.M."/>
            <person name="Martinez A.T."/>
            <person name="Covert S.F."/>
            <person name="Blanchette R.A."/>
            <person name="Cullen D."/>
        </authorList>
    </citation>
    <scope>NUCLEOTIDE SEQUENCE [LARGE SCALE GENOMIC DNA]</scope>
    <source>
        <strain evidence="2 3">11061_1 CR5-6</strain>
    </source>
</reference>
<proteinExistence type="predicted"/>